<organism evidence="1 2">
    <name type="scientific">Microvirga aerophila</name>
    <dbReference type="NCBI Taxonomy" id="670291"/>
    <lineage>
        <taxon>Bacteria</taxon>
        <taxon>Pseudomonadati</taxon>
        <taxon>Pseudomonadota</taxon>
        <taxon>Alphaproteobacteria</taxon>
        <taxon>Hyphomicrobiales</taxon>
        <taxon>Methylobacteriaceae</taxon>
        <taxon>Microvirga</taxon>
    </lineage>
</organism>
<comment type="caution">
    <text evidence="1">The sequence shown here is derived from an EMBL/GenBank/DDBJ whole genome shotgun (WGS) entry which is preliminary data.</text>
</comment>
<keyword evidence="2" id="KW-1185">Reference proteome</keyword>
<proteinExistence type="predicted"/>
<dbReference type="EMBL" id="BJYU01000285">
    <property type="protein sequence ID" value="GEO18971.1"/>
    <property type="molecule type" value="Genomic_DNA"/>
</dbReference>
<protein>
    <submittedName>
        <fullName evidence="1">Uncharacterized protein</fullName>
    </submittedName>
</protein>
<dbReference type="Proteomes" id="UP000321085">
    <property type="component" value="Unassembled WGS sequence"/>
</dbReference>
<gene>
    <name evidence="1" type="ORF">MAE02_66670</name>
</gene>
<dbReference type="AlphaFoldDB" id="A0A512C427"/>
<accession>A0A512C427</accession>
<evidence type="ECO:0000313" key="1">
    <source>
        <dbReference type="EMBL" id="GEO18971.1"/>
    </source>
</evidence>
<sequence>MEGLSTRGGRINDFKMGIDDIRLEAGVTLLFTNVKKDLDSDGQADTKLLLSNGGSVEILGIDNLTEADWALIA</sequence>
<name>A0A512C427_9HYPH</name>
<evidence type="ECO:0000313" key="2">
    <source>
        <dbReference type="Proteomes" id="UP000321085"/>
    </source>
</evidence>
<reference evidence="1 2" key="1">
    <citation type="submission" date="2019-07" db="EMBL/GenBank/DDBJ databases">
        <title>Whole genome shotgun sequence of Microvirga aerophila NBRC 106136.</title>
        <authorList>
            <person name="Hosoyama A."/>
            <person name="Uohara A."/>
            <person name="Ohji S."/>
            <person name="Ichikawa N."/>
        </authorList>
    </citation>
    <scope>NUCLEOTIDE SEQUENCE [LARGE SCALE GENOMIC DNA]</scope>
    <source>
        <strain evidence="1 2">NBRC 106136</strain>
    </source>
</reference>